<dbReference type="AlphaFoldDB" id="A0A382PFN6"/>
<dbReference type="Pfam" id="PF00595">
    <property type="entry name" value="PDZ"/>
    <property type="match status" value="1"/>
</dbReference>
<dbReference type="PROSITE" id="PS50106">
    <property type="entry name" value="PDZ"/>
    <property type="match status" value="1"/>
</dbReference>
<evidence type="ECO:0000259" key="1">
    <source>
        <dbReference type="PROSITE" id="PS50106"/>
    </source>
</evidence>
<accession>A0A382PFN6</accession>
<dbReference type="SMART" id="SM00228">
    <property type="entry name" value="PDZ"/>
    <property type="match status" value="1"/>
</dbReference>
<dbReference type="InterPro" id="IPR036034">
    <property type="entry name" value="PDZ_sf"/>
</dbReference>
<dbReference type="Gene3D" id="2.30.42.10">
    <property type="match status" value="1"/>
</dbReference>
<reference evidence="2" key="1">
    <citation type="submission" date="2018-05" db="EMBL/GenBank/DDBJ databases">
        <authorList>
            <person name="Lanie J.A."/>
            <person name="Ng W.-L."/>
            <person name="Kazmierczak K.M."/>
            <person name="Andrzejewski T.M."/>
            <person name="Davidsen T.M."/>
            <person name="Wayne K.J."/>
            <person name="Tettelin H."/>
            <person name="Glass J.I."/>
            <person name="Rusch D."/>
            <person name="Podicherti R."/>
            <person name="Tsui H.-C.T."/>
            <person name="Winkler M.E."/>
        </authorList>
    </citation>
    <scope>NUCLEOTIDE SEQUENCE</scope>
</reference>
<feature type="domain" description="PDZ" evidence="1">
    <location>
        <begin position="44"/>
        <end position="124"/>
    </location>
</feature>
<evidence type="ECO:0000313" key="2">
    <source>
        <dbReference type="EMBL" id="SVC71677.1"/>
    </source>
</evidence>
<name>A0A382PFN6_9ZZZZ</name>
<dbReference type="InterPro" id="IPR001478">
    <property type="entry name" value="PDZ"/>
</dbReference>
<sequence length="169" mass="19487">YSENDFRNICIKYGGSKIAQIFEDHIYGTKNYLPTLKIALKVVGVELKEKRNPNLSAQYFGFFAIKESGKIIIKRIERNSVADKAGIAVEDEITKINGKEIEEKLSDNLNDCKEEVTLTIKKKFSEKAIPLSIGNYYKLLEFVKMKKTKEEQLIFKKKWCANLDKKINI</sequence>
<gene>
    <name evidence="2" type="ORF">METZ01_LOCUS324531</name>
</gene>
<organism evidence="2">
    <name type="scientific">marine metagenome</name>
    <dbReference type="NCBI Taxonomy" id="408172"/>
    <lineage>
        <taxon>unclassified sequences</taxon>
        <taxon>metagenomes</taxon>
        <taxon>ecological metagenomes</taxon>
    </lineage>
</organism>
<feature type="non-terminal residue" evidence="2">
    <location>
        <position position="1"/>
    </location>
</feature>
<dbReference type="SUPFAM" id="SSF50156">
    <property type="entry name" value="PDZ domain-like"/>
    <property type="match status" value="1"/>
</dbReference>
<proteinExistence type="predicted"/>
<dbReference type="EMBL" id="UINC01106780">
    <property type="protein sequence ID" value="SVC71677.1"/>
    <property type="molecule type" value="Genomic_DNA"/>
</dbReference>
<protein>
    <recommendedName>
        <fullName evidence="1">PDZ domain-containing protein</fullName>
    </recommendedName>
</protein>